<dbReference type="Proteomes" id="UP001208570">
    <property type="component" value="Unassembled WGS sequence"/>
</dbReference>
<feature type="compositionally biased region" description="Basic and acidic residues" evidence="1">
    <location>
        <begin position="114"/>
        <end position="140"/>
    </location>
</feature>
<feature type="region of interest" description="Disordered" evidence="1">
    <location>
        <begin position="104"/>
        <end position="140"/>
    </location>
</feature>
<accession>A0AAD9JR02</accession>
<reference evidence="2" key="1">
    <citation type="journal article" date="2023" name="Mol. Biol. Evol.">
        <title>Third-Generation Sequencing Reveals the Adaptive Role of the Epigenome in Three Deep-Sea Polychaetes.</title>
        <authorList>
            <person name="Perez M."/>
            <person name="Aroh O."/>
            <person name="Sun Y."/>
            <person name="Lan Y."/>
            <person name="Juniper S.K."/>
            <person name="Young C.R."/>
            <person name="Angers B."/>
            <person name="Qian P.Y."/>
        </authorList>
    </citation>
    <scope>NUCLEOTIDE SEQUENCE</scope>
    <source>
        <strain evidence="2">P08H-3</strain>
    </source>
</reference>
<dbReference type="EMBL" id="JAODUP010000184">
    <property type="protein sequence ID" value="KAK2157819.1"/>
    <property type="molecule type" value="Genomic_DNA"/>
</dbReference>
<name>A0AAD9JR02_9ANNE</name>
<comment type="caution">
    <text evidence="2">The sequence shown here is derived from an EMBL/GenBank/DDBJ whole genome shotgun (WGS) entry which is preliminary data.</text>
</comment>
<evidence type="ECO:0000313" key="2">
    <source>
        <dbReference type="EMBL" id="KAK2157819.1"/>
    </source>
</evidence>
<proteinExistence type="predicted"/>
<gene>
    <name evidence="2" type="ORF">LSH36_184g09008</name>
</gene>
<protein>
    <submittedName>
        <fullName evidence="2">Uncharacterized protein</fullName>
    </submittedName>
</protein>
<dbReference type="AlphaFoldDB" id="A0AAD9JR02"/>
<keyword evidence="3" id="KW-1185">Reference proteome</keyword>
<evidence type="ECO:0000256" key="1">
    <source>
        <dbReference type="SAM" id="MobiDB-lite"/>
    </source>
</evidence>
<evidence type="ECO:0000313" key="3">
    <source>
        <dbReference type="Proteomes" id="UP001208570"/>
    </source>
</evidence>
<organism evidence="2 3">
    <name type="scientific">Paralvinella palmiformis</name>
    <dbReference type="NCBI Taxonomy" id="53620"/>
    <lineage>
        <taxon>Eukaryota</taxon>
        <taxon>Metazoa</taxon>
        <taxon>Spiralia</taxon>
        <taxon>Lophotrochozoa</taxon>
        <taxon>Annelida</taxon>
        <taxon>Polychaeta</taxon>
        <taxon>Sedentaria</taxon>
        <taxon>Canalipalpata</taxon>
        <taxon>Terebellida</taxon>
        <taxon>Terebelliformia</taxon>
        <taxon>Alvinellidae</taxon>
        <taxon>Paralvinella</taxon>
    </lineage>
</organism>
<sequence length="140" mass="16172">MSESRKKSPPTNAKGSAAFNQYGVASYTLDHRTYLAENGELFILHWLPFGDDQSIADRLARTTFSHSLKAYPRRAPSKPKYRVCFVDQKAPFRAMTKREVDQITRRLSRTTTEASRRMHNADRQDLDKSGESKSERFKKE</sequence>